<protein>
    <submittedName>
        <fullName evidence="9">Sodium:solute symporter family protein</fullName>
    </submittedName>
</protein>
<feature type="transmembrane region" description="Helical" evidence="8">
    <location>
        <begin position="47"/>
        <end position="71"/>
    </location>
</feature>
<evidence type="ECO:0000256" key="6">
    <source>
        <dbReference type="ARBA" id="ARBA00023136"/>
    </source>
</evidence>
<keyword evidence="6 8" id="KW-0472">Membrane</keyword>
<evidence type="ECO:0000256" key="8">
    <source>
        <dbReference type="SAM" id="Phobius"/>
    </source>
</evidence>
<dbReference type="InterPro" id="IPR038377">
    <property type="entry name" value="Na/Glc_symporter_sf"/>
</dbReference>
<evidence type="ECO:0000256" key="4">
    <source>
        <dbReference type="ARBA" id="ARBA00022692"/>
    </source>
</evidence>
<feature type="transmembrane region" description="Helical" evidence="8">
    <location>
        <begin position="418"/>
        <end position="438"/>
    </location>
</feature>
<dbReference type="InterPro" id="IPR050277">
    <property type="entry name" value="Sodium:Solute_Symporter"/>
</dbReference>
<proteinExistence type="inferred from homology"/>
<gene>
    <name evidence="9" type="ORF">K8V08_01925</name>
</gene>
<feature type="transmembrane region" description="Helical" evidence="8">
    <location>
        <begin position="77"/>
        <end position="98"/>
    </location>
</feature>
<keyword evidence="4 8" id="KW-0812">Transmembrane</keyword>
<evidence type="ECO:0000256" key="5">
    <source>
        <dbReference type="ARBA" id="ARBA00022989"/>
    </source>
</evidence>
<evidence type="ECO:0000256" key="3">
    <source>
        <dbReference type="ARBA" id="ARBA00022448"/>
    </source>
</evidence>
<reference evidence="9" key="2">
    <citation type="submission" date="2021-09" db="EMBL/GenBank/DDBJ databases">
        <authorList>
            <person name="Gilroy R."/>
        </authorList>
    </citation>
    <scope>NUCLEOTIDE SEQUENCE</scope>
    <source>
        <strain evidence="9">ChiGjej5B5-7349</strain>
    </source>
</reference>
<dbReference type="EMBL" id="DYUK01000040">
    <property type="protein sequence ID" value="HJG79150.1"/>
    <property type="molecule type" value="Genomic_DNA"/>
</dbReference>
<feature type="transmembrane region" description="Helical" evidence="8">
    <location>
        <begin position="183"/>
        <end position="205"/>
    </location>
</feature>
<feature type="transmembrane region" description="Helical" evidence="8">
    <location>
        <begin position="363"/>
        <end position="382"/>
    </location>
</feature>
<feature type="transmembrane region" description="Helical" evidence="8">
    <location>
        <begin position="119"/>
        <end position="147"/>
    </location>
</feature>
<feature type="transmembrane region" description="Helical" evidence="8">
    <location>
        <begin position="311"/>
        <end position="343"/>
    </location>
</feature>
<comment type="caution">
    <text evidence="9">The sequence shown here is derived from an EMBL/GenBank/DDBJ whole genome shotgun (WGS) entry which is preliminary data.</text>
</comment>
<feature type="transmembrane region" description="Helical" evidence="8">
    <location>
        <begin position="153"/>
        <end position="171"/>
    </location>
</feature>
<dbReference type="Pfam" id="PF00474">
    <property type="entry name" value="SSF"/>
    <property type="match status" value="1"/>
</dbReference>
<feature type="transmembrane region" description="Helical" evidence="8">
    <location>
        <begin position="444"/>
        <end position="463"/>
    </location>
</feature>
<dbReference type="InterPro" id="IPR001734">
    <property type="entry name" value="Na/solute_symporter"/>
</dbReference>
<dbReference type="AlphaFoldDB" id="A0A921SMD8"/>
<feature type="transmembrane region" description="Helical" evidence="8">
    <location>
        <begin position="267"/>
        <end position="291"/>
    </location>
</feature>
<organism evidence="9 10">
    <name type="scientific">Brevibacterium senegalense</name>
    <dbReference type="NCBI Taxonomy" id="1033736"/>
    <lineage>
        <taxon>Bacteria</taxon>
        <taxon>Bacillati</taxon>
        <taxon>Actinomycetota</taxon>
        <taxon>Actinomycetes</taxon>
        <taxon>Micrococcales</taxon>
        <taxon>Brevibacteriaceae</taxon>
        <taxon>Brevibacterium</taxon>
    </lineage>
</organism>
<evidence type="ECO:0000313" key="10">
    <source>
        <dbReference type="Proteomes" id="UP000784435"/>
    </source>
</evidence>
<dbReference type="GO" id="GO:0022857">
    <property type="term" value="F:transmembrane transporter activity"/>
    <property type="evidence" value="ECO:0007669"/>
    <property type="project" value="InterPro"/>
</dbReference>
<feature type="transmembrane region" description="Helical" evidence="8">
    <location>
        <begin position="6"/>
        <end position="27"/>
    </location>
</feature>
<evidence type="ECO:0000313" key="9">
    <source>
        <dbReference type="EMBL" id="HJG79150.1"/>
    </source>
</evidence>
<dbReference type="CDD" id="cd10322">
    <property type="entry name" value="SLC5sbd"/>
    <property type="match status" value="1"/>
</dbReference>
<dbReference type="GO" id="GO:0005886">
    <property type="term" value="C:plasma membrane"/>
    <property type="evidence" value="ECO:0007669"/>
    <property type="project" value="TreeGrafter"/>
</dbReference>
<evidence type="ECO:0000256" key="1">
    <source>
        <dbReference type="ARBA" id="ARBA00004141"/>
    </source>
</evidence>
<dbReference type="Gene3D" id="1.20.1730.10">
    <property type="entry name" value="Sodium/glucose cotransporter"/>
    <property type="match status" value="1"/>
</dbReference>
<keyword evidence="3" id="KW-0813">Transport</keyword>
<comment type="subcellular location">
    <subcellularLocation>
        <location evidence="1">Membrane</location>
        <topology evidence="1">Multi-pass membrane protein</topology>
    </subcellularLocation>
</comment>
<dbReference type="Proteomes" id="UP000784435">
    <property type="component" value="Unassembled WGS sequence"/>
</dbReference>
<dbReference type="PROSITE" id="PS50283">
    <property type="entry name" value="NA_SOLUT_SYMP_3"/>
    <property type="match status" value="1"/>
</dbReference>
<dbReference type="PANTHER" id="PTHR48086">
    <property type="entry name" value="SODIUM/PROLINE SYMPORTER-RELATED"/>
    <property type="match status" value="1"/>
</dbReference>
<feature type="transmembrane region" description="Helical" evidence="8">
    <location>
        <begin position="225"/>
        <end position="246"/>
    </location>
</feature>
<reference evidence="9" key="1">
    <citation type="journal article" date="2021" name="PeerJ">
        <title>Extensive microbial diversity within the chicken gut microbiome revealed by metagenomics and culture.</title>
        <authorList>
            <person name="Gilroy R."/>
            <person name="Ravi A."/>
            <person name="Getino M."/>
            <person name="Pursley I."/>
            <person name="Horton D.L."/>
            <person name="Alikhan N.F."/>
            <person name="Baker D."/>
            <person name="Gharbi K."/>
            <person name="Hall N."/>
            <person name="Watson M."/>
            <person name="Adriaenssens E.M."/>
            <person name="Foster-Nyarko E."/>
            <person name="Jarju S."/>
            <person name="Secka A."/>
            <person name="Antonio M."/>
            <person name="Oren A."/>
            <person name="Chaudhuri R.R."/>
            <person name="La Ragione R."/>
            <person name="Hildebrand F."/>
            <person name="Pallen M.J."/>
        </authorList>
    </citation>
    <scope>NUCLEOTIDE SEQUENCE</scope>
    <source>
        <strain evidence="9">ChiGjej5B5-7349</strain>
    </source>
</reference>
<comment type="similarity">
    <text evidence="2 7">Belongs to the sodium:solute symporter (SSF) (TC 2.A.21) family.</text>
</comment>
<accession>A0A921SMD8</accession>
<evidence type="ECO:0000256" key="7">
    <source>
        <dbReference type="RuleBase" id="RU362091"/>
    </source>
</evidence>
<dbReference type="PANTHER" id="PTHR48086:SF7">
    <property type="entry name" value="SODIUM-SOLUTE SYMPORTER-RELATED"/>
    <property type="match status" value="1"/>
</dbReference>
<sequence>MNPGTIALISVTAAIVLGIGAWISFYVGKKNDTEEDWLVGGRSLPMYVVAFTQYATAVGGGVLVAHVGIGYAWGLSVFWYELFVVAGMLIIAIFANWLRRGRFSTIPEVFTRLYGKHKTLLTIVALAVIVVPFGWLATQFVAFANLFSEVTGIPFTPLIISMAIISLLFVLPGGLTSVAWSDFFFGVFMVGTSIAIAVYAVMSAGGWGEVVERVPDDFFTMPQGFTLAGAGTIVLWFFAIVPGTLTNQLYYQRVFASRSGKDARSSLYLGAVMVMIAGVYAFFIGVSIRALNPSMGEDGREMAAGWFLTQVPTWLLALYGAFLMATIVSTTGSALQSVVANLINDLRGAFLREKTTQKQTIALSRWCTVGVTVIAAVLAIVYPRALDWLVATYAYSASILAVPMLVGIILARRYRLRVEVAFTSMIVGLVGCAIAHVMGTTVPYAVFGIVASAIAYVIAVAIWKPVRVEGGIAPDGTEAGDRVAVQEGGQA</sequence>
<feature type="transmembrane region" description="Helical" evidence="8">
    <location>
        <begin position="388"/>
        <end position="411"/>
    </location>
</feature>
<name>A0A921SMD8_9MICO</name>
<keyword evidence="5 8" id="KW-1133">Transmembrane helix</keyword>
<evidence type="ECO:0000256" key="2">
    <source>
        <dbReference type="ARBA" id="ARBA00006434"/>
    </source>
</evidence>